<sequence length="43" mass="4665">QEYGVAYLTVRRAAQVLRERGLIVTVHGRGTFVADPVPPADEG</sequence>
<reference evidence="5 6" key="1">
    <citation type="submission" date="2019-04" db="EMBL/GenBank/DDBJ databases">
        <title>Streptomyces sp. nov. Bv016 isolated from bark of Buahinia variegata.</title>
        <authorList>
            <person name="Kanchanasin P."/>
            <person name="Tanasupawat S."/>
            <person name="Yuki M."/>
            <person name="Kudo T."/>
        </authorList>
    </citation>
    <scope>NUCLEOTIDE SEQUENCE [LARGE SCALE GENOMIC DNA]</scope>
    <source>
        <strain evidence="5 6">JCM 4765</strain>
    </source>
</reference>
<keyword evidence="3" id="KW-0804">Transcription</keyword>
<feature type="domain" description="HTH gntR-type" evidence="4">
    <location>
        <begin position="1"/>
        <end position="36"/>
    </location>
</feature>
<keyword evidence="6" id="KW-1185">Reference proteome</keyword>
<dbReference type="Proteomes" id="UP000298513">
    <property type="component" value="Unassembled WGS sequence"/>
</dbReference>
<dbReference type="InterPro" id="IPR036388">
    <property type="entry name" value="WH-like_DNA-bd_sf"/>
</dbReference>
<organism evidence="5 6">
    <name type="scientific">Streptomyces griseoluteus</name>
    <dbReference type="NCBI Taxonomy" id="29306"/>
    <lineage>
        <taxon>Bacteria</taxon>
        <taxon>Bacillati</taxon>
        <taxon>Actinomycetota</taxon>
        <taxon>Actinomycetes</taxon>
        <taxon>Kitasatosporales</taxon>
        <taxon>Streptomycetaceae</taxon>
        <taxon>Streptomyces</taxon>
    </lineage>
</organism>
<dbReference type="GO" id="GO:0003700">
    <property type="term" value="F:DNA-binding transcription factor activity"/>
    <property type="evidence" value="ECO:0007669"/>
    <property type="project" value="InterPro"/>
</dbReference>
<dbReference type="EMBL" id="SRRU01000002">
    <property type="protein sequence ID" value="TGN85553.1"/>
    <property type="molecule type" value="Genomic_DNA"/>
</dbReference>
<evidence type="ECO:0000259" key="4">
    <source>
        <dbReference type="PROSITE" id="PS50949"/>
    </source>
</evidence>
<gene>
    <name evidence="5" type="ORF">E5082_05420</name>
</gene>
<feature type="non-terminal residue" evidence="5">
    <location>
        <position position="1"/>
    </location>
</feature>
<evidence type="ECO:0000313" key="5">
    <source>
        <dbReference type="EMBL" id="TGN85553.1"/>
    </source>
</evidence>
<dbReference type="SUPFAM" id="SSF46785">
    <property type="entry name" value="Winged helix' DNA-binding domain"/>
    <property type="match status" value="1"/>
</dbReference>
<proteinExistence type="predicted"/>
<keyword evidence="1" id="KW-0805">Transcription regulation</keyword>
<comment type="caution">
    <text evidence="5">The sequence shown here is derived from an EMBL/GenBank/DDBJ whole genome shotgun (WGS) entry which is preliminary data.</text>
</comment>
<name>A0A4Z1DNT6_STRGP</name>
<dbReference type="PROSITE" id="PS50949">
    <property type="entry name" value="HTH_GNTR"/>
    <property type="match status" value="1"/>
</dbReference>
<protein>
    <submittedName>
        <fullName evidence="5">GntR family transcriptional regulator</fullName>
    </submittedName>
</protein>
<evidence type="ECO:0000256" key="2">
    <source>
        <dbReference type="ARBA" id="ARBA00023125"/>
    </source>
</evidence>
<dbReference type="InterPro" id="IPR036390">
    <property type="entry name" value="WH_DNA-bd_sf"/>
</dbReference>
<dbReference type="Gene3D" id="1.10.10.10">
    <property type="entry name" value="Winged helix-like DNA-binding domain superfamily/Winged helix DNA-binding domain"/>
    <property type="match status" value="1"/>
</dbReference>
<keyword evidence="2" id="KW-0238">DNA-binding</keyword>
<dbReference type="InterPro" id="IPR000524">
    <property type="entry name" value="Tscrpt_reg_HTH_GntR"/>
</dbReference>
<evidence type="ECO:0000256" key="1">
    <source>
        <dbReference type="ARBA" id="ARBA00023015"/>
    </source>
</evidence>
<accession>A0A4Z1DNT6</accession>
<dbReference type="AlphaFoldDB" id="A0A4Z1DNT6"/>
<dbReference type="GO" id="GO:0003677">
    <property type="term" value="F:DNA binding"/>
    <property type="evidence" value="ECO:0007669"/>
    <property type="project" value="UniProtKB-KW"/>
</dbReference>
<evidence type="ECO:0000256" key="3">
    <source>
        <dbReference type="ARBA" id="ARBA00023163"/>
    </source>
</evidence>
<evidence type="ECO:0000313" key="6">
    <source>
        <dbReference type="Proteomes" id="UP000298513"/>
    </source>
</evidence>